<dbReference type="InterPro" id="IPR015421">
    <property type="entry name" value="PyrdxlP-dep_Trfase_major"/>
</dbReference>
<dbReference type="Pfam" id="PF01041">
    <property type="entry name" value="DegT_DnrJ_EryC1"/>
    <property type="match status" value="1"/>
</dbReference>
<dbReference type="InterPro" id="IPR015424">
    <property type="entry name" value="PyrdxlP-dep_Trfase"/>
</dbReference>
<protein>
    <submittedName>
        <fullName evidence="3">DegT/DnrJ/EryC1/StrS family aminotransferase</fullName>
    </submittedName>
</protein>
<dbReference type="RefSeq" id="WP_192012022.1">
    <property type="nucleotide sequence ID" value="NZ_JACYTQ010000011.1"/>
</dbReference>
<evidence type="ECO:0000256" key="1">
    <source>
        <dbReference type="ARBA" id="ARBA00037999"/>
    </source>
</evidence>
<dbReference type="PIRSF" id="PIRSF000390">
    <property type="entry name" value="PLP_StrS"/>
    <property type="match status" value="1"/>
</dbReference>
<evidence type="ECO:0000256" key="2">
    <source>
        <dbReference type="RuleBase" id="RU004508"/>
    </source>
</evidence>
<dbReference type="CDD" id="cd00616">
    <property type="entry name" value="AHBA_syn"/>
    <property type="match status" value="1"/>
</dbReference>
<comment type="caution">
    <text evidence="3">The sequence shown here is derived from an EMBL/GenBank/DDBJ whole genome shotgun (WGS) entry which is preliminary data.</text>
</comment>
<keyword evidence="2" id="KW-0663">Pyridoxal phosphate</keyword>
<dbReference type="Gene3D" id="3.40.640.10">
    <property type="entry name" value="Type I PLP-dependent aspartate aminotransferase-like (Major domain)"/>
    <property type="match status" value="1"/>
</dbReference>
<organism evidence="3 4">
    <name type="scientific">Echinicola arenosa</name>
    <dbReference type="NCBI Taxonomy" id="2774144"/>
    <lineage>
        <taxon>Bacteria</taxon>
        <taxon>Pseudomonadati</taxon>
        <taxon>Bacteroidota</taxon>
        <taxon>Cytophagia</taxon>
        <taxon>Cytophagales</taxon>
        <taxon>Cyclobacteriaceae</taxon>
        <taxon>Echinicola</taxon>
    </lineage>
</organism>
<dbReference type="PANTHER" id="PTHR30244">
    <property type="entry name" value="TRANSAMINASE"/>
    <property type="match status" value="1"/>
</dbReference>
<comment type="similarity">
    <text evidence="1 2">Belongs to the DegT/DnrJ/EryC1 family.</text>
</comment>
<evidence type="ECO:0000313" key="4">
    <source>
        <dbReference type="Proteomes" id="UP000647133"/>
    </source>
</evidence>
<gene>
    <name evidence="3" type="ORF">IFO69_20480</name>
</gene>
<keyword evidence="4" id="KW-1185">Reference proteome</keyword>
<dbReference type="SUPFAM" id="SSF53383">
    <property type="entry name" value="PLP-dependent transferases"/>
    <property type="match status" value="1"/>
</dbReference>
<sequence>MEWIKLSEPQFEDVICSEVNEAILKKEVGYVGGYIDAFTNQLRDYLNFPHIGLFSSGTASIHLALKLLDVKSGDEVICQSLTFVASVNPVTYLGAKPIFIGSEVSGWNMSPNYLAAALEDRKKKGRQAKAIIVVHLYGMPANMEEIMRLSNEYGVPVIEDAAEALGSKTSKGFCGTLADLGVLSFNANKIITTGGGGALLAKSEELITKARFLGLQAKDPAPHYEHSELGFNYAFSNLNAVLGFTQFKKIDYKIRKRRAAYEHYKRNIEANGHITFQEGHSEDFSNRWLTAVIVPDTSISVKLQHYLRENFVETRPVWKPIHLQPLYKDCDYFGDRLEENLFYKGICLPSGSGLREEQLFKVTDLLNEFMSPLFS</sequence>
<dbReference type="InterPro" id="IPR015422">
    <property type="entry name" value="PyrdxlP-dep_Trfase_small"/>
</dbReference>
<proteinExistence type="inferred from homology"/>
<dbReference type="EMBL" id="JACYTQ010000011">
    <property type="protein sequence ID" value="MBD8491141.1"/>
    <property type="molecule type" value="Genomic_DNA"/>
</dbReference>
<dbReference type="PANTHER" id="PTHR30244:SF34">
    <property type="entry name" value="DTDP-4-AMINO-4,6-DIDEOXYGALACTOSE TRANSAMINASE"/>
    <property type="match status" value="1"/>
</dbReference>
<dbReference type="Gene3D" id="3.90.1150.10">
    <property type="entry name" value="Aspartate Aminotransferase, domain 1"/>
    <property type="match status" value="1"/>
</dbReference>
<evidence type="ECO:0000313" key="3">
    <source>
        <dbReference type="EMBL" id="MBD8491141.1"/>
    </source>
</evidence>
<dbReference type="InterPro" id="IPR000653">
    <property type="entry name" value="DegT/StrS_aminotransferase"/>
</dbReference>
<keyword evidence="3" id="KW-0032">Aminotransferase</keyword>
<dbReference type="GO" id="GO:0008483">
    <property type="term" value="F:transaminase activity"/>
    <property type="evidence" value="ECO:0007669"/>
    <property type="project" value="UniProtKB-KW"/>
</dbReference>
<name>A0ABR9AQT1_9BACT</name>
<dbReference type="Proteomes" id="UP000647133">
    <property type="component" value="Unassembled WGS sequence"/>
</dbReference>
<accession>A0ABR9AQT1</accession>
<reference evidence="3 4" key="1">
    <citation type="submission" date="2020-09" db="EMBL/GenBank/DDBJ databases">
        <title>Echinicola sp. CAU 1574 isolated from sand of Sido Beach.</title>
        <authorList>
            <person name="Kim W."/>
        </authorList>
    </citation>
    <scope>NUCLEOTIDE SEQUENCE [LARGE SCALE GENOMIC DNA]</scope>
    <source>
        <strain evidence="3 4">CAU 1574</strain>
    </source>
</reference>
<keyword evidence="3" id="KW-0808">Transferase</keyword>